<proteinExistence type="predicted"/>
<keyword evidence="3" id="KW-1185">Reference proteome</keyword>
<dbReference type="PANTHER" id="PTHR40781">
    <property type="match status" value="1"/>
</dbReference>
<comment type="caution">
    <text evidence="2">The sequence shown here is derived from an EMBL/GenBank/DDBJ whole genome shotgun (WGS) entry which is preliminary data.</text>
</comment>
<name>A0ABR4BXE4_9HELO</name>
<accession>A0ABR4BXE4</accession>
<dbReference type="EMBL" id="JAZHXI010000017">
    <property type="protein sequence ID" value="KAL2062302.1"/>
    <property type="molecule type" value="Genomic_DNA"/>
</dbReference>
<sequence>MAEPWNIEHYKCTQPPVTLWRVVHSGTQSHISPRTKYHLASERTRKIENVSQLKVAIEDHIDWGSCQQSFFISVFSNKQHAIHWASRLQQRREPSNAYIKIYEIDTARLPLDSCLLDLDSLKNTLEIVHPNSTDEYLFLRYIPSMAIVGKWDLDTFVVQAEEDSERNVTANEMCDVDLIR</sequence>
<evidence type="ECO:0000259" key="1">
    <source>
        <dbReference type="Pfam" id="PF24494"/>
    </source>
</evidence>
<gene>
    <name evidence="2" type="ORF">VTL71DRAFT_6568</name>
</gene>
<protein>
    <recommendedName>
        <fullName evidence="1">DUF7587 domain-containing protein</fullName>
    </recommendedName>
</protein>
<reference evidence="2 3" key="1">
    <citation type="journal article" date="2024" name="Commun. Biol.">
        <title>Comparative genomic analysis of thermophilic fungi reveals convergent evolutionary adaptations and gene losses.</title>
        <authorList>
            <person name="Steindorff A.S."/>
            <person name="Aguilar-Pontes M.V."/>
            <person name="Robinson A.J."/>
            <person name="Andreopoulos B."/>
            <person name="LaButti K."/>
            <person name="Kuo A."/>
            <person name="Mondo S."/>
            <person name="Riley R."/>
            <person name="Otillar R."/>
            <person name="Haridas S."/>
            <person name="Lipzen A."/>
            <person name="Grimwood J."/>
            <person name="Schmutz J."/>
            <person name="Clum A."/>
            <person name="Reid I.D."/>
            <person name="Moisan M.C."/>
            <person name="Butler G."/>
            <person name="Nguyen T.T.M."/>
            <person name="Dewar K."/>
            <person name="Conant G."/>
            <person name="Drula E."/>
            <person name="Henrissat B."/>
            <person name="Hansel C."/>
            <person name="Singer S."/>
            <person name="Hutchinson M.I."/>
            <person name="de Vries R.P."/>
            <person name="Natvig D.O."/>
            <person name="Powell A.J."/>
            <person name="Tsang A."/>
            <person name="Grigoriev I.V."/>
        </authorList>
    </citation>
    <scope>NUCLEOTIDE SEQUENCE [LARGE SCALE GENOMIC DNA]</scope>
    <source>
        <strain evidence="2 3">CBS 494.80</strain>
    </source>
</reference>
<feature type="domain" description="DUF7587" evidence="1">
    <location>
        <begin position="15"/>
        <end position="155"/>
    </location>
</feature>
<evidence type="ECO:0000313" key="2">
    <source>
        <dbReference type="EMBL" id="KAL2062302.1"/>
    </source>
</evidence>
<dbReference type="Pfam" id="PF24494">
    <property type="entry name" value="DUF7587"/>
    <property type="match status" value="1"/>
</dbReference>
<dbReference type="PANTHER" id="PTHR40781:SF1">
    <property type="match status" value="1"/>
</dbReference>
<dbReference type="InterPro" id="IPR056009">
    <property type="entry name" value="DUF7587"/>
</dbReference>
<dbReference type="Proteomes" id="UP001595075">
    <property type="component" value="Unassembled WGS sequence"/>
</dbReference>
<organism evidence="2 3">
    <name type="scientific">Oculimacula yallundae</name>
    <dbReference type="NCBI Taxonomy" id="86028"/>
    <lineage>
        <taxon>Eukaryota</taxon>
        <taxon>Fungi</taxon>
        <taxon>Dikarya</taxon>
        <taxon>Ascomycota</taxon>
        <taxon>Pezizomycotina</taxon>
        <taxon>Leotiomycetes</taxon>
        <taxon>Helotiales</taxon>
        <taxon>Ploettnerulaceae</taxon>
        <taxon>Oculimacula</taxon>
    </lineage>
</organism>
<dbReference type="SUPFAM" id="SSF56399">
    <property type="entry name" value="ADP-ribosylation"/>
    <property type="match status" value="1"/>
</dbReference>
<dbReference type="Gene3D" id="3.90.210.10">
    <property type="entry name" value="Heat-Labile Enterotoxin, subunit A"/>
    <property type="match status" value="1"/>
</dbReference>
<evidence type="ECO:0000313" key="3">
    <source>
        <dbReference type="Proteomes" id="UP001595075"/>
    </source>
</evidence>